<evidence type="ECO:0000313" key="3">
    <source>
        <dbReference type="Proteomes" id="UP000292751"/>
    </source>
</evidence>
<sequence>MKIGVITFHRAINYGAALQTYALQRAISDLGFDTEVIDYRCEHMENLYKLIGGFKQKTFKQNIRGFINLIPSWKKMNSFRSMIAGNTKLSPVAYDSKSIATANQRYDVFITGSDQVFNYACSDFDKNYYLSFVEDTRKINSYAASFGISEIPQEYQSEYTRLLNRFNHLSVREESGRRIVRELTGRDCALHVDPVFLLNAAEWSKLAKDPGIDNYILIYRLNKSNIIDDFARKLAKKTGKRVINIGQDLIDKVKNPDFEGNLSTSVEEFLGLFKHADYVVTNSFHGTAFSVIFNRKLYVETKQKDFKKNDRAENLLKLTGLTDSIIETLDDCNLDIVRDFEHAQSVLSSERESALDYLRGICSNE</sequence>
<dbReference type="RefSeq" id="WP_013582389.1">
    <property type="nucleotide sequence ID" value="NZ_BNGW01000001.1"/>
</dbReference>
<feature type="domain" description="Polysaccharide pyruvyl transferase" evidence="1">
    <location>
        <begin position="13"/>
        <end position="295"/>
    </location>
</feature>
<dbReference type="GO" id="GO:0016740">
    <property type="term" value="F:transferase activity"/>
    <property type="evidence" value="ECO:0007669"/>
    <property type="project" value="UniProtKB-KW"/>
</dbReference>
<comment type="caution">
    <text evidence="2">The sequence shown here is derived from an EMBL/GenBank/DDBJ whole genome shotgun (WGS) entry which is preliminary data.</text>
</comment>
<evidence type="ECO:0000313" key="2">
    <source>
        <dbReference type="EMBL" id="TCF00393.1"/>
    </source>
</evidence>
<dbReference type="EMBL" id="SHRX01000008">
    <property type="protein sequence ID" value="TCF00393.1"/>
    <property type="molecule type" value="Genomic_DNA"/>
</dbReference>
<evidence type="ECO:0000259" key="1">
    <source>
        <dbReference type="Pfam" id="PF04230"/>
    </source>
</evidence>
<gene>
    <name evidence="2" type="ORF">MCC10076_0414</name>
</gene>
<protein>
    <submittedName>
        <fullName evidence="2">Polysaccharide pyruvyl transferase</fullName>
    </submittedName>
</protein>
<reference evidence="2 3" key="1">
    <citation type="journal article" date="2018" name="Sci. Rep.">
        <title>Genomic diversity and distribution of Bifidobacterium longum subsp. longum across the human lifespan.</title>
        <authorList>
            <person name="Odamaki T."/>
            <person name="Bottacini F."/>
            <person name="Kato K."/>
            <person name="Mitsuyama E."/>
            <person name="Yoshida K."/>
            <person name="Horigome A."/>
            <person name="Xiao J.Z."/>
            <person name="van Sinderen D."/>
        </authorList>
    </citation>
    <scope>NUCLEOTIDE SEQUENCE [LARGE SCALE GENOMIC DNA]</scope>
    <source>
        <strain evidence="2 3">MCC10076</strain>
    </source>
</reference>
<dbReference type="GeneID" id="69577612"/>
<dbReference type="AlphaFoldDB" id="A0A4R0U4B7"/>
<name>A0A4R0U4B7_BIFLL</name>
<dbReference type="InterPro" id="IPR007345">
    <property type="entry name" value="Polysacch_pyruvyl_Trfase"/>
</dbReference>
<keyword evidence="2" id="KW-0808">Transferase</keyword>
<dbReference type="Proteomes" id="UP000292751">
    <property type="component" value="Unassembled WGS sequence"/>
</dbReference>
<proteinExistence type="predicted"/>
<dbReference type="Pfam" id="PF04230">
    <property type="entry name" value="PS_pyruv_trans"/>
    <property type="match status" value="1"/>
</dbReference>
<organism evidence="2 3">
    <name type="scientific">Bifidobacterium longum subsp. longum</name>
    <dbReference type="NCBI Taxonomy" id="1679"/>
    <lineage>
        <taxon>Bacteria</taxon>
        <taxon>Bacillati</taxon>
        <taxon>Actinomycetota</taxon>
        <taxon>Actinomycetes</taxon>
        <taxon>Bifidobacteriales</taxon>
        <taxon>Bifidobacteriaceae</taxon>
        <taxon>Bifidobacterium</taxon>
    </lineage>
</organism>
<accession>A0A4R0U4B7</accession>